<dbReference type="GO" id="GO:0005737">
    <property type="term" value="C:cytoplasm"/>
    <property type="evidence" value="ECO:0007669"/>
    <property type="project" value="TreeGrafter"/>
</dbReference>
<dbReference type="OrthoDB" id="9805337at2"/>
<dbReference type="PANTHER" id="PTHR13847:SF289">
    <property type="entry name" value="GLYCINE OXIDASE"/>
    <property type="match status" value="1"/>
</dbReference>
<keyword evidence="4" id="KW-1185">Reference proteome</keyword>
<feature type="domain" description="FAD dependent oxidoreductase" evidence="2">
    <location>
        <begin position="7"/>
        <end position="397"/>
    </location>
</feature>
<dbReference type="RefSeq" id="WP_085583923.1">
    <property type="nucleotide sequence ID" value="NZ_JFKA01000006.1"/>
</dbReference>
<gene>
    <name evidence="3" type="ORF">TMES_14880</name>
</gene>
<sequence>MSEPQHVLVIGAGIVGVNVGLALQKQGFAVTLADRGEPGQGTSFGNAGAIAATECAPISMPGTLRHVPGWLRDPNGPLSLRLSYLPYLLPWLVRFVAAGRRGRVEKIATELAALLHCAWDDYDPLIRDAKLQDAVFRDGALAVYRSNQGRRAADYSIDLRRRNGVTLTDVSRDQIHEIEPDLAPIFACGVLEEDWGRVLDPFKIVTGLYQLFLDRGGKFQTAEITDFVYRDGRPHAAINRGGDNISFDKVVICCGAWSKHLAARLGNKVPLDTERGYNTTVPYHGVTLNHMVISADDSIVLTPMEMGIRVGGAVELAGLKAAPNYDRAKALFAKGQQVLPGLRDEGGTQWMGFRPSMPDSKPVISSSPRHDNAFFAFGHGHLGLTMAATTGRLLADLVAGNPATLDLTPYRINRF</sequence>
<dbReference type="InterPro" id="IPR006076">
    <property type="entry name" value="FAD-dep_OxRdtase"/>
</dbReference>
<evidence type="ECO:0000313" key="4">
    <source>
        <dbReference type="Proteomes" id="UP000193391"/>
    </source>
</evidence>
<organism evidence="3 4">
    <name type="scientific">Thalassospira mesophila</name>
    <dbReference type="NCBI Taxonomy" id="1293891"/>
    <lineage>
        <taxon>Bacteria</taxon>
        <taxon>Pseudomonadati</taxon>
        <taxon>Pseudomonadota</taxon>
        <taxon>Alphaproteobacteria</taxon>
        <taxon>Rhodospirillales</taxon>
        <taxon>Thalassospiraceae</taxon>
        <taxon>Thalassospira</taxon>
    </lineage>
</organism>
<dbReference type="Gene3D" id="3.50.50.60">
    <property type="entry name" value="FAD/NAD(P)-binding domain"/>
    <property type="match status" value="2"/>
</dbReference>
<dbReference type="Pfam" id="PF01266">
    <property type="entry name" value="DAO"/>
    <property type="match status" value="1"/>
</dbReference>
<reference evidence="3 4" key="1">
    <citation type="submission" date="2014-03" db="EMBL/GenBank/DDBJ databases">
        <title>The draft genome sequence of Thalassospira mesophila JCM 18969.</title>
        <authorList>
            <person name="Lai Q."/>
            <person name="Shao Z."/>
        </authorList>
    </citation>
    <scope>NUCLEOTIDE SEQUENCE [LARGE SCALE GENOMIC DNA]</scope>
    <source>
        <strain evidence="3 4">JCM 18969</strain>
    </source>
</reference>
<comment type="caution">
    <text evidence="3">The sequence shown here is derived from an EMBL/GenBank/DDBJ whole genome shotgun (WGS) entry which is preliminary data.</text>
</comment>
<dbReference type="AlphaFoldDB" id="A0A1Y2KYC7"/>
<proteinExistence type="predicted"/>
<keyword evidence="1" id="KW-0560">Oxidoreductase</keyword>
<dbReference type="STRING" id="1293891.TMES_14880"/>
<evidence type="ECO:0000313" key="3">
    <source>
        <dbReference type="EMBL" id="OSQ37475.1"/>
    </source>
</evidence>
<accession>A0A1Y2KYC7</accession>
<evidence type="ECO:0000256" key="1">
    <source>
        <dbReference type="ARBA" id="ARBA00023002"/>
    </source>
</evidence>
<dbReference type="SUPFAM" id="SSF54373">
    <property type="entry name" value="FAD-linked reductases, C-terminal domain"/>
    <property type="match status" value="1"/>
</dbReference>
<dbReference type="Gene3D" id="3.30.9.10">
    <property type="entry name" value="D-Amino Acid Oxidase, subunit A, domain 2"/>
    <property type="match status" value="1"/>
</dbReference>
<dbReference type="InterPro" id="IPR036188">
    <property type="entry name" value="FAD/NAD-bd_sf"/>
</dbReference>
<name>A0A1Y2KYC7_9PROT</name>
<dbReference type="SUPFAM" id="SSF51905">
    <property type="entry name" value="FAD/NAD(P)-binding domain"/>
    <property type="match status" value="1"/>
</dbReference>
<dbReference type="Proteomes" id="UP000193391">
    <property type="component" value="Unassembled WGS sequence"/>
</dbReference>
<dbReference type="EMBL" id="JFKA01000006">
    <property type="protein sequence ID" value="OSQ37475.1"/>
    <property type="molecule type" value="Genomic_DNA"/>
</dbReference>
<evidence type="ECO:0000259" key="2">
    <source>
        <dbReference type="Pfam" id="PF01266"/>
    </source>
</evidence>
<protein>
    <submittedName>
        <fullName evidence="3">Amino acid dehydrogenase</fullName>
    </submittedName>
</protein>
<dbReference type="PANTHER" id="PTHR13847">
    <property type="entry name" value="SARCOSINE DEHYDROGENASE-RELATED"/>
    <property type="match status" value="1"/>
</dbReference>
<dbReference type="GO" id="GO:0016491">
    <property type="term" value="F:oxidoreductase activity"/>
    <property type="evidence" value="ECO:0007669"/>
    <property type="project" value="UniProtKB-KW"/>
</dbReference>